<evidence type="ECO:0000313" key="1">
    <source>
        <dbReference type="EMBL" id="GAA4974601.1"/>
    </source>
</evidence>
<sequence length="147" mass="17327">MTTVRKHVFELTPWPWRTLAWVQVPDGLETFTMYEITTIEFGSPTRVEATPAEEAQWYQAAQAFEEELRAAQSQVRWDHGVRTRPGFMVDVRTVRRRRYDLVPGRRKRSREAWARCEARMRAAEEAYRPIREEIEQRIAQTAATTGE</sequence>
<reference evidence="2" key="1">
    <citation type="journal article" date="2019" name="Int. J. Syst. Evol. Microbiol.">
        <title>The Global Catalogue of Microorganisms (GCM) 10K type strain sequencing project: providing services to taxonomists for standard genome sequencing and annotation.</title>
        <authorList>
            <consortium name="The Broad Institute Genomics Platform"/>
            <consortium name="The Broad Institute Genome Sequencing Center for Infectious Disease"/>
            <person name="Wu L."/>
            <person name="Ma J."/>
        </authorList>
    </citation>
    <scope>NUCLEOTIDE SEQUENCE [LARGE SCALE GENOMIC DNA]</scope>
    <source>
        <strain evidence="2">JCM 17986</strain>
    </source>
</reference>
<organism evidence="1 2">
    <name type="scientific">Yinghuangia aomiensis</name>
    <dbReference type="NCBI Taxonomy" id="676205"/>
    <lineage>
        <taxon>Bacteria</taxon>
        <taxon>Bacillati</taxon>
        <taxon>Actinomycetota</taxon>
        <taxon>Actinomycetes</taxon>
        <taxon>Kitasatosporales</taxon>
        <taxon>Streptomycetaceae</taxon>
        <taxon>Yinghuangia</taxon>
    </lineage>
</organism>
<dbReference type="EMBL" id="BAABHS010000016">
    <property type="protein sequence ID" value="GAA4974601.1"/>
    <property type="molecule type" value="Genomic_DNA"/>
</dbReference>
<dbReference type="RefSeq" id="WP_345677558.1">
    <property type="nucleotide sequence ID" value="NZ_BAABHS010000016.1"/>
</dbReference>
<proteinExistence type="predicted"/>
<gene>
    <name evidence="1" type="ORF">GCM10023205_46610</name>
</gene>
<accession>A0ABP9HMS7</accession>
<evidence type="ECO:0000313" key="2">
    <source>
        <dbReference type="Proteomes" id="UP001500466"/>
    </source>
</evidence>
<name>A0ABP9HMS7_9ACTN</name>
<dbReference type="Proteomes" id="UP001500466">
    <property type="component" value="Unassembled WGS sequence"/>
</dbReference>
<protein>
    <submittedName>
        <fullName evidence="1">Uncharacterized protein</fullName>
    </submittedName>
</protein>
<keyword evidence="2" id="KW-1185">Reference proteome</keyword>
<comment type="caution">
    <text evidence="1">The sequence shown here is derived from an EMBL/GenBank/DDBJ whole genome shotgun (WGS) entry which is preliminary data.</text>
</comment>